<accession>A0AAD8YCE7</accession>
<keyword evidence="2" id="KW-0732">Signal</keyword>
<evidence type="ECO:0000313" key="3">
    <source>
        <dbReference type="EMBL" id="KAK1743582.1"/>
    </source>
</evidence>
<protein>
    <submittedName>
        <fullName evidence="3">Uncharacterized protein</fullName>
    </submittedName>
</protein>
<organism evidence="3 4">
    <name type="scientific">Skeletonema marinoi</name>
    <dbReference type="NCBI Taxonomy" id="267567"/>
    <lineage>
        <taxon>Eukaryota</taxon>
        <taxon>Sar</taxon>
        <taxon>Stramenopiles</taxon>
        <taxon>Ochrophyta</taxon>
        <taxon>Bacillariophyta</taxon>
        <taxon>Coscinodiscophyceae</taxon>
        <taxon>Thalassiosirophycidae</taxon>
        <taxon>Thalassiosirales</taxon>
        <taxon>Skeletonemataceae</taxon>
        <taxon>Skeletonema</taxon>
        <taxon>Skeletonema marinoi-dohrnii complex</taxon>
    </lineage>
</organism>
<feature type="signal peptide" evidence="2">
    <location>
        <begin position="1"/>
        <end position="19"/>
    </location>
</feature>
<proteinExistence type="predicted"/>
<sequence>MKCIFLKLTALAMLATASASGVHASSESDEPSSITPQSLRGSFLDENEDADWWGGWQDLTTCTSNCHCHAGSCDQTECRSNCGCQMGGCKGRPKDGRRPTRNPTRRPTGSSSSSFDEGLEAGRREANKLWRDAGNRCSSAWGDFQNTVDRKIRARGWNTGGNRSFNQGARAGMKEVVVEKEKECFRDSADECVDLGNEAARMIAYDHCGSFGMNSVSKKWRRNCRDAAVDQCRGQVFNQVRDECGSPNTSDLRTLQNKCRNKVLTMIGDRSEDYDYSEDSEDLSVF</sequence>
<name>A0AAD8YCE7_9STRA</name>
<keyword evidence="4" id="KW-1185">Reference proteome</keyword>
<evidence type="ECO:0000256" key="1">
    <source>
        <dbReference type="SAM" id="MobiDB-lite"/>
    </source>
</evidence>
<feature type="region of interest" description="Disordered" evidence="1">
    <location>
        <begin position="90"/>
        <end position="119"/>
    </location>
</feature>
<dbReference type="EMBL" id="JATAAI010000009">
    <property type="protein sequence ID" value="KAK1743582.1"/>
    <property type="molecule type" value="Genomic_DNA"/>
</dbReference>
<comment type="caution">
    <text evidence="3">The sequence shown here is derived from an EMBL/GenBank/DDBJ whole genome shotgun (WGS) entry which is preliminary data.</text>
</comment>
<feature type="compositionally biased region" description="Low complexity" evidence="1">
    <location>
        <begin position="105"/>
        <end position="114"/>
    </location>
</feature>
<reference evidence="3" key="1">
    <citation type="submission" date="2023-06" db="EMBL/GenBank/DDBJ databases">
        <title>Survivors Of The Sea: Transcriptome response of Skeletonema marinoi to long-term dormancy.</title>
        <authorList>
            <person name="Pinder M.I.M."/>
            <person name="Kourtchenko O."/>
            <person name="Robertson E.K."/>
            <person name="Larsson T."/>
            <person name="Maumus F."/>
            <person name="Osuna-Cruz C.M."/>
            <person name="Vancaester E."/>
            <person name="Stenow R."/>
            <person name="Vandepoele K."/>
            <person name="Ploug H."/>
            <person name="Bruchert V."/>
            <person name="Godhe A."/>
            <person name="Topel M."/>
        </authorList>
    </citation>
    <scope>NUCLEOTIDE SEQUENCE</scope>
    <source>
        <strain evidence="3">R05AC</strain>
    </source>
</reference>
<dbReference type="AlphaFoldDB" id="A0AAD8YCE7"/>
<feature type="chain" id="PRO_5042237429" evidence="2">
    <location>
        <begin position="20"/>
        <end position="286"/>
    </location>
</feature>
<dbReference type="Proteomes" id="UP001224775">
    <property type="component" value="Unassembled WGS sequence"/>
</dbReference>
<evidence type="ECO:0000256" key="2">
    <source>
        <dbReference type="SAM" id="SignalP"/>
    </source>
</evidence>
<gene>
    <name evidence="3" type="ORF">QTG54_006203</name>
</gene>
<evidence type="ECO:0000313" key="4">
    <source>
        <dbReference type="Proteomes" id="UP001224775"/>
    </source>
</evidence>